<dbReference type="InterPro" id="IPR015915">
    <property type="entry name" value="Kelch-typ_b-propeller"/>
</dbReference>
<dbReference type="Pfam" id="PF01344">
    <property type="entry name" value="Kelch_1"/>
    <property type="match status" value="1"/>
</dbReference>
<dbReference type="AlphaFoldDB" id="A0AAV7E9V2"/>
<dbReference type="SUPFAM" id="SSF81383">
    <property type="entry name" value="F-box domain"/>
    <property type="match status" value="1"/>
</dbReference>
<dbReference type="InterPro" id="IPR006652">
    <property type="entry name" value="Kelch_1"/>
</dbReference>
<proteinExistence type="predicted"/>
<name>A0AAV7E9V2_ARIFI</name>
<reference evidence="2 3" key="1">
    <citation type="submission" date="2021-07" db="EMBL/GenBank/DDBJ databases">
        <title>The Aristolochia fimbriata genome: insights into angiosperm evolution, floral development and chemical biosynthesis.</title>
        <authorList>
            <person name="Jiao Y."/>
        </authorList>
    </citation>
    <scope>NUCLEOTIDE SEQUENCE [LARGE SCALE GENOMIC DNA]</scope>
    <source>
        <strain evidence="2">IBCAS-2021</strain>
        <tissue evidence="2">Leaf</tissue>
    </source>
</reference>
<comment type="caution">
    <text evidence="2">The sequence shown here is derived from an EMBL/GenBank/DDBJ whole genome shotgun (WGS) entry which is preliminary data.</text>
</comment>
<sequence>MYDKHFAGSCGFSFTRETYSMSSSSSAGTETLSLIPGLPNDLAALILTLIPFSHHTRLKCTSKSWYSFLSSSTLLPLRRVTLPTPSLSHLVCIFPQDPSLGQPYLFDPLHAAWSPLPPMPCSPHRYGLSNFASVSLGSRIFVLGGSYFDNRSFPIDRPRASASVYALDLSTFTWSRRSPMPTPRGSFACAADPSTSSILVAGGGSRHNLFGSGGSRISAVERYDVVRDEWIEEEKLPRYRAGCVGFMFGEDEFWVMGGYGDCRTISGVLPVDEYYKDRAVLRLKNGKWREFGDMWEEGERWKLGRVVAVDGLNGARPDFFMLDGDEIFRFDVSMNRWWKESTLPRRSPPDCSCGFVALGEELYVMFVLPPSLDPGKKSRVKQKPPLFIQVYSHRKRKWRFLVTKSPFKHPLDFRTAVMCAVRL</sequence>
<organism evidence="2 3">
    <name type="scientific">Aristolochia fimbriata</name>
    <name type="common">White veined hardy Dutchman's pipe vine</name>
    <dbReference type="NCBI Taxonomy" id="158543"/>
    <lineage>
        <taxon>Eukaryota</taxon>
        <taxon>Viridiplantae</taxon>
        <taxon>Streptophyta</taxon>
        <taxon>Embryophyta</taxon>
        <taxon>Tracheophyta</taxon>
        <taxon>Spermatophyta</taxon>
        <taxon>Magnoliopsida</taxon>
        <taxon>Magnoliidae</taxon>
        <taxon>Piperales</taxon>
        <taxon>Aristolochiaceae</taxon>
        <taxon>Aristolochia</taxon>
    </lineage>
</organism>
<evidence type="ECO:0000259" key="1">
    <source>
        <dbReference type="Pfam" id="PF00646"/>
    </source>
</evidence>
<evidence type="ECO:0000313" key="3">
    <source>
        <dbReference type="Proteomes" id="UP000825729"/>
    </source>
</evidence>
<dbReference type="InterPro" id="IPR036047">
    <property type="entry name" value="F-box-like_dom_sf"/>
</dbReference>
<dbReference type="Gene3D" id="2.120.10.80">
    <property type="entry name" value="Kelch-type beta propeller"/>
    <property type="match status" value="1"/>
</dbReference>
<dbReference type="EMBL" id="JAINDJ010000006">
    <property type="protein sequence ID" value="KAG9445191.1"/>
    <property type="molecule type" value="Genomic_DNA"/>
</dbReference>
<protein>
    <recommendedName>
        <fullName evidence="1">F-box domain-containing protein</fullName>
    </recommendedName>
</protein>
<dbReference type="Proteomes" id="UP000825729">
    <property type="component" value="Unassembled WGS sequence"/>
</dbReference>
<dbReference type="Pfam" id="PF00646">
    <property type="entry name" value="F-box"/>
    <property type="match status" value="1"/>
</dbReference>
<dbReference type="InterPro" id="IPR001810">
    <property type="entry name" value="F-box_dom"/>
</dbReference>
<dbReference type="PANTHER" id="PTHR47850:SF1">
    <property type="entry name" value="F-BOX_KELCH-REPEAT PROTEIN OR23"/>
    <property type="match status" value="1"/>
</dbReference>
<dbReference type="SUPFAM" id="SSF117281">
    <property type="entry name" value="Kelch motif"/>
    <property type="match status" value="1"/>
</dbReference>
<feature type="domain" description="F-box" evidence="1">
    <location>
        <begin position="36"/>
        <end position="74"/>
    </location>
</feature>
<dbReference type="PANTHER" id="PTHR47850">
    <property type="entry name" value="F-BOX/KELCH-REPEAT PROTEIN OR23"/>
    <property type="match status" value="1"/>
</dbReference>
<keyword evidence="3" id="KW-1185">Reference proteome</keyword>
<gene>
    <name evidence="2" type="ORF">H6P81_016531</name>
</gene>
<evidence type="ECO:0000313" key="2">
    <source>
        <dbReference type="EMBL" id="KAG9445191.1"/>
    </source>
</evidence>
<accession>A0AAV7E9V2</accession>
<dbReference type="SMART" id="SM00612">
    <property type="entry name" value="Kelch"/>
    <property type="match status" value="2"/>
</dbReference>